<dbReference type="GO" id="GO:0003700">
    <property type="term" value="F:DNA-binding transcription factor activity"/>
    <property type="evidence" value="ECO:0007669"/>
    <property type="project" value="InterPro"/>
</dbReference>
<keyword evidence="4" id="KW-0804">Transcription</keyword>
<name>A0A454JJ77_9NEIS</name>
<reference evidence="6 7" key="1">
    <citation type="submission" date="2018-10" db="EMBL/GenBank/DDBJ databases">
        <title>Draft genome sequence of Aquitalea MWU14-2217 isolated from a wild cranberry bog in Provincetown, Massachusetts.</title>
        <authorList>
            <person name="Ebadzadsahrai G."/>
            <person name="Soby S."/>
        </authorList>
    </citation>
    <scope>NUCLEOTIDE SEQUENCE [LARGE SCALE GENOMIC DNA]</scope>
    <source>
        <strain evidence="6 7">MWU14-2217</strain>
    </source>
</reference>
<dbReference type="RefSeq" id="WP_103524393.1">
    <property type="nucleotide sequence ID" value="NZ_JAIZDC010000005.1"/>
</dbReference>
<comment type="caution">
    <text evidence="6">The sequence shown here is derived from an EMBL/GenBank/DDBJ whole genome shotgun (WGS) entry which is preliminary data.</text>
</comment>
<dbReference type="Proteomes" id="UP000274139">
    <property type="component" value="Unassembled WGS sequence"/>
</dbReference>
<protein>
    <submittedName>
        <fullName evidence="6">LysR family transcriptional regulator</fullName>
    </submittedName>
</protein>
<sequence length="310" mass="34661">MLDASILASLRCFDVAARLLSFTAAASQLHLTQSAVSQQMRQLEQRLGYPLFLRQHRRLQLTPQGQTLQRSVSTALQDIDATLQQLAAEEQVLQISCAPSFALDWLMPRLADFQRQYPAITVRLRAEFQRMRRLDMLAAGVDISIRYDPDEDAELPALPLLDEFLLPVASPAFLAAHPALVSASSLTRLHDTAAWDGAPAFAEWQCWQQQAPADCQFQASVWQEVECNLASLAQAAALNHQGVAMARTAQVLDLLEAGRLQRVFPAVVAAPARYVLRSLRPEDSRVRLFCQWLQQQCQQFARQRQAVLGC</sequence>
<dbReference type="PRINTS" id="PR00039">
    <property type="entry name" value="HTHLYSR"/>
</dbReference>
<dbReference type="InterPro" id="IPR036388">
    <property type="entry name" value="WH-like_DNA-bd_sf"/>
</dbReference>
<dbReference type="PANTHER" id="PTHR30537">
    <property type="entry name" value="HTH-TYPE TRANSCRIPTIONAL REGULATOR"/>
    <property type="match status" value="1"/>
</dbReference>
<keyword evidence="7" id="KW-1185">Reference proteome</keyword>
<dbReference type="GO" id="GO:0003677">
    <property type="term" value="F:DNA binding"/>
    <property type="evidence" value="ECO:0007669"/>
    <property type="project" value="UniProtKB-KW"/>
</dbReference>
<dbReference type="InterPro" id="IPR036390">
    <property type="entry name" value="WH_DNA-bd_sf"/>
</dbReference>
<dbReference type="Gene3D" id="1.10.10.10">
    <property type="entry name" value="Winged helix-like DNA-binding domain superfamily/Winged helix DNA-binding domain"/>
    <property type="match status" value="1"/>
</dbReference>
<dbReference type="Gene3D" id="3.40.190.10">
    <property type="entry name" value="Periplasmic binding protein-like II"/>
    <property type="match status" value="2"/>
</dbReference>
<feature type="domain" description="HTH lysR-type" evidence="5">
    <location>
        <begin position="7"/>
        <end position="62"/>
    </location>
</feature>
<proteinExistence type="inferred from homology"/>
<organism evidence="6 7">
    <name type="scientific">Aquitalea palustris</name>
    <dbReference type="NCBI Taxonomy" id="2480983"/>
    <lineage>
        <taxon>Bacteria</taxon>
        <taxon>Pseudomonadati</taxon>
        <taxon>Pseudomonadota</taxon>
        <taxon>Betaproteobacteria</taxon>
        <taxon>Neisseriales</taxon>
        <taxon>Chromobacteriaceae</taxon>
        <taxon>Aquitalea</taxon>
    </lineage>
</organism>
<dbReference type="EMBL" id="RFAR01000031">
    <property type="protein sequence ID" value="RMC98802.1"/>
    <property type="molecule type" value="Genomic_DNA"/>
</dbReference>
<evidence type="ECO:0000256" key="4">
    <source>
        <dbReference type="ARBA" id="ARBA00023163"/>
    </source>
</evidence>
<dbReference type="OrthoDB" id="8591238at2"/>
<dbReference type="PROSITE" id="PS50931">
    <property type="entry name" value="HTH_LYSR"/>
    <property type="match status" value="1"/>
</dbReference>
<dbReference type="SUPFAM" id="SSF46785">
    <property type="entry name" value="Winged helix' DNA-binding domain"/>
    <property type="match status" value="1"/>
</dbReference>
<dbReference type="InterPro" id="IPR000847">
    <property type="entry name" value="LysR_HTH_N"/>
</dbReference>
<evidence type="ECO:0000256" key="3">
    <source>
        <dbReference type="ARBA" id="ARBA00023125"/>
    </source>
</evidence>
<evidence type="ECO:0000256" key="1">
    <source>
        <dbReference type="ARBA" id="ARBA00009437"/>
    </source>
</evidence>
<keyword evidence="3" id="KW-0238">DNA-binding</keyword>
<keyword evidence="2" id="KW-0805">Transcription regulation</keyword>
<dbReference type="InterPro" id="IPR058163">
    <property type="entry name" value="LysR-type_TF_proteobact-type"/>
</dbReference>
<dbReference type="PANTHER" id="PTHR30537:SF5">
    <property type="entry name" value="HTH-TYPE TRANSCRIPTIONAL ACTIVATOR TTDR-RELATED"/>
    <property type="match status" value="1"/>
</dbReference>
<comment type="similarity">
    <text evidence="1">Belongs to the LysR transcriptional regulatory family.</text>
</comment>
<dbReference type="AlphaFoldDB" id="A0A454JJ77"/>
<evidence type="ECO:0000313" key="7">
    <source>
        <dbReference type="Proteomes" id="UP000274139"/>
    </source>
</evidence>
<evidence type="ECO:0000256" key="2">
    <source>
        <dbReference type="ARBA" id="ARBA00023015"/>
    </source>
</evidence>
<dbReference type="InterPro" id="IPR005119">
    <property type="entry name" value="LysR_subst-bd"/>
</dbReference>
<dbReference type="FunFam" id="1.10.10.10:FF:000001">
    <property type="entry name" value="LysR family transcriptional regulator"/>
    <property type="match status" value="1"/>
</dbReference>
<accession>A0A454JJ77</accession>
<dbReference type="Pfam" id="PF00126">
    <property type="entry name" value="HTH_1"/>
    <property type="match status" value="1"/>
</dbReference>
<evidence type="ECO:0000259" key="5">
    <source>
        <dbReference type="PROSITE" id="PS50931"/>
    </source>
</evidence>
<gene>
    <name evidence="6" type="ORF">EAY64_08780</name>
</gene>
<evidence type="ECO:0000313" key="6">
    <source>
        <dbReference type="EMBL" id="RMC98802.1"/>
    </source>
</evidence>
<dbReference type="Pfam" id="PF03466">
    <property type="entry name" value="LysR_substrate"/>
    <property type="match status" value="1"/>
</dbReference>
<dbReference type="SUPFAM" id="SSF53850">
    <property type="entry name" value="Periplasmic binding protein-like II"/>
    <property type="match status" value="1"/>
</dbReference>